<proteinExistence type="predicted"/>
<reference evidence="2 3" key="1">
    <citation type="submission" date="2023-08" db="EMBL/GenBank/DDBJ databases">
        <title>Black Yeasts Isolated from many extreme environments.</title>
        <authorList>
            <person name="Coleine C."/>
            <person name="Stajich J.E."/>
            <person name="Selbmann L."/>
        </authorList>
    </citation>
    <scope>NUCLEOTIDE SEQUENCE [LARGE SCALE GENOMIC DNA]</scope>
    <source>
        <strain evidence="2 3">CCFEE 6328</strain>
    </source>
</reference>
<sequence length="194" mass="21516">MHSKPSSYGDSVSPQTKTPPQTLIRVRNNQRRHRERRRQYIALLEQKLQDSDRHLNLALAEITVMKADLAKSQFSHHESSSKLEHGSSPSATSRAGRSQSRDSDMPVGRRALSNTEGYNDAAPLSSMSLESSLPIIVEEDCPVTEMASLQPMLVDEQQTDTNHQQQGTVLDIRAVDPGPQQHLSTADEVPLSPK</sequence>
<name>A0ABR0IUC3_9EURO</name>
<feature type="compositionally biased region" description="Basic and acidic residues" evidence="1">
    <location>
        <begin position="75"/>
        <end position="85"/>
    </location>
</feature>
<dbReference type="EMBL" id="JAVRRF010000059">
    <property type="protein sequence ID" value="KAK5048425.1"/>
    <property type="molecule type" value="Genomic_DNA"/>
</dbReference>
<feature type="region of interest" description="Disordered" evidence="1">
    <location>
        <begin position="1"/>
        <end position="34"/>
    </location>
</feature>
<evidence type="ECO:0008006" key="4">
    <source>
        <dbReference type="Google" id="ProtNLM"/>
    </source>
</evidence>
<gene>
    <name evidence="2" type="ORF">LTR69_011387</name>
</gene>
<evidence type="ECO:0000256" key="1">
    <source>
        <dbReference type="SAM" id="MobiDB-lite"/>
    </source>
</evidence>
<protein>
    <recommendedName>
        <fullName evidence="4">BZIP domain-containing protein</fullName>
    </recommendedName>
</protein>
<evidence type="ECO:0000313" key="3">
    <source>
        <dbReference type="Proteomes" id="UP001345691"/>
    </source>
</evidence>
<feature type="compositionally biased region" description="Polar residues" evidence="1">
    <location>
        <begin position="1"/>
        <end position="21"/>
    </location>
</feature>
<organism evidence="2 3">
    <name type="scientific">Exophiala sideris</name>
    <dbReference type="NCBI Taxonomy" id="1016849"/>
    <lineage>
        <taxon>Eukaryota</taxon>
        <taxon>Fungi</taxon>
        <taxon>Dikarya</taxon>
        <taxon>Ascomycota</taxon>
        <taxon>Pezizomycotina</taxon>
        <taxon>Eurotiomycetes</taxon>
        <taxon>Chaetothyriomycetidae</taxon>
        <taxon>Chaetothyriales</taxon>
        <taxon>Herpotrichiellaceae</taxon>
        <taxon>Exophiala</taxon>
    </lineage>
</organism>
<dbReference type="Proteomes" id="UP001345691">
    <property type="component" value="Unassembled WGS sequence"/>
</dbReference>
<keyword evidence="3" id="KW-1185">Reference proteome</keyword>
<evidence type="ECO:0000313" key="2">
    <source>
        <dbReference type="EMBL" id="KAK5048425.1"/>
    </source>
</evidence>
<accession>A0ABR0IUC3</accession>
<feature type="compositionally biased region" description="Polar residues" evidence="1">
    <location>
        <begin position="87"/>
        <end position="98"/>
    </location>
</feature>
<comment type="caution">
    <text evidence="2">The sequence shown here is derived from an EMBL/GenBank/DDBJ whole genome shotgun (WGS) entry which is preliminary data.</text>
</comment>
<feature type="region of interest" description="Disordered" evidence="1">
    <location>
        <begin position="174"/>
        <end position="194"/>
    </location>
</feature>
<feature type="region of interest" description="Disordered" evidence="1">
    <location>
        <begin position="73"/>
        <end position="125"/>
    </location>
</feature>